<feature type="domain" description="PAS" evidence="7">
    <location>
        <begin position="24"/>
        <end position="59"/>
    </location>
</feature>
<evidence type="ECO:0000313" key="9">
    <source>
        <dbReference type="Proteomes" id="UP000184517"/>
    </source>
</evidence>
<dbReference type="Gene3D" id="3.30.450.20">
    <property type="entry name" value="PAS domain"/>
    <property type="match status" value="1"/>
</dbReference>
<dbReference type="InterPro" id="IPR004089">
    <property type="entry name" value="MCPsignal_dom"/>
</dbReference>
<feature type="domain" description="Methyl-accepting transducer" evidence="6">
    <location>
        <begin position="248"/>
        <end position="484"/>
    </location>
</feature>
<dbReference type="RefSeq" id="WP_072841054.1">
    <property type="nucleotide sequence ID" value="NZ_FQVF01000019.1"/>
</dbReference>
<dbReference type="InterPro" id="IPR035965">
    <property type="entry name" value="PAS-like_dom_sf"/>
</dbReference>
<dbReference type="SMART" id="SM00283">
    <property type="entry name" value="MA"/>
    <property type="match status" value="1"/>
</dbReference>
<dbReference type="CDD" id="cd00130">
    <property type="entry name" value="PAS"/>
    <property type="match status" value="1"/>
</dbReference>
<evidence type="ECO:0000256" key="4">
    <source>
        <dbReference type="PROSITE-ProRule" id="PRU00284"/>
    </source>
</evidence>
<dbReference type="SUPFAM" id="SSF58104">
    <property type="entry name" value="Methyl-accepting chemotaxis protein (MCP) signaling domain"/>
    <property type="match status" value="1"/>
</dbReference>
<feature type="transmembrane region" description="Helical" evidence="5">
    <location>
        <begin position="160"/>
        <end position="189"/>
    </location>
</feature>
<dbReference type="GO" id="GO:0006935">
    <property type="term" value="P:chemotaxis"/>
    <property type="evidence" value="ECO:0007669"/>
    <property type="project" value="InterPro"/>
</dbReference>
<keyword evidence="9" id="KW-1185">Reference proteome</keyword>
<dbReference type="PANTHER" id="PTHR32089">
    <property type="entry name" value="METHYL-ACCEPTING CHEMOTAXIS PROTEIN MCPB"/>
    <property type="match status" value="1"/>
</dbReference>
<reference evidence="9" key="1">
    <citation type="submission" date="2016-11" db="EMBL/GenBank/DDBJ databases">
        <authorList>
            <person name="Varghese N."/>
            <person name="Submissions S."/>
        </authorList>
    </citation>
    <scope>NUCLEOTIDE SEQUENCE [LARGE SCALE GENOMIC DNA]</scope>
    <source>
        <strain evidence="9">DSM 16579</strain>
    </source>
</reference>
<dbReference type="GO" id="GO:0016020">
    <property type="term" value="C:membrane"/>
    <property type="evidence" value="ECO:0007669"/>
    <property type="project" value="UniProtKB-SubCell"/>
</dbReference>
<name>A0A1M5IHN9_9GAMM</name>
<organism evidence="8 9">
    <name type="scientific">Marinomonas polaris DSM 16579</name>
    <dbReference type="NCBI Taxonomy" id="1122206"/>
    <lineage>
        <taxon>Bacteria</taxon>
        <taxon>Pseudomonadati</taxon>
        <taxon>Pseudomonadota</taxon>
        <taxon>Gammaproteobacteria</taxon>
        <taxon>Oceanospirillales</taxon>
        <taxon>Oceanospirillaceae</taxon>
        <taxon>Marinomonas</taxon>
    </lineage>
</organism>
<dbReference type="Proteomes" id="UP000184517">
    <property type="component" value="Unassembled WGS sequence"/>
</dbReference>
<evidence type="ECO:0000259" key="6">
    <source>
        <dbReference type="PROSITE" id="PS50111"/>
    </source>
</evidence>
<comment type="similarity">
    <text evidence="3">Belongs to the methyl-accepting chemotaxis (MCP) protein family.</text>
</comment>
<keyword evidence="5" id="KW-0812">Transmembrane</keyword>
<dbReference type="EMBL" id="FQVF01000019">
    <property type="protein sequence ID" value="SHG27777.1"/>
    <property type="molecule type" value="Genomic_DNA"/>
</dbReference>
<keyword evidence="2 4" id="KW-0807">Transducer</keyword>
<keyword evidence="5" id="KW-0472">Membrane</keyword>
<evidence type="ECO:0000256" key="3">
    <source>
        <dbReference type="ARBA" id="ARBA00029447"/>
    </source>
</evidence>
<gene>
    <name evidence="8" type="ORF">SAMN02745753_03606</name>
</gene>
<accession>A0A1M5IHN9</accession>
<protein>
    <submittedName>
        <fullName evidence="8">Methyl-accepting chemotaxis sensory transducer with Pas/Pac sensor</fullName>
    </submittedName>
</protein>
<dbReference type="Pfam" id="PF08447">
    <property type="entry name" value="PAS_3"/>
    <property type="match status" value="1"/>
</dbReference>
<dbReference type="PRINTS" id="PR00260">
    <property type="entry name" value="CHEMTRNSDUCR"/>
</dbReference>
<dbReference type="AlphaFoldDB" id="A0A1M5IHN9"/>
<evidence type="ECO:0000256" key="1">
    <source>
        <dbReference type="ARBA" id="ARBA00004370"/>
    </source>
</evidence>
<dbReference type="PROSITE" id="PS50112">
    <property type="entry name" value="PAS"/>
    <property type="match status" value="1"/>
</dbReference>
<evidence type="ECO:0000256" key="5">
    <source>
        <dbReference type="SAM" id="Phobius"/>
    </source>
</evidence>
<dbReference type="Gene3D" id="1.10.287.950">
    <property type="entry name" value="Methyl-accepting chemotaxis protein"/>
    <property type="match status" value="1"/>
</dbReference>
<sequence>MRKMPVTNKENDFPESYVLVSSTDVKGRITFVNDVFCEIAGYKREALIGSPHNIIRHPDVPAAVFADMWANLKQGKSWMGLVKNRCENGDHYWVSAHVSPLLDGSKVIGYESVRRKATRDEIQHAQSIYDRINAGKGLLPITTKVSAHLSNASWPLMSSFILLAIIGLLSNVLALQVAGPILALFGMWLTYFQAQSLHSVVSGLSSESHNPIGQYLYCKTVGTKAAIKFAKIHQEAAGNTFRYRLKEGAQQLRQRASDAKASVTTNLVNFNKQRNTFQEVVAASSQLLSSVTDVAEHVHVAVEATESVGGLSRESRLLAQQTGETMRQVYQDISDAKKVVAILAERSDSINEVVNSISGIAEQTNLLALNAAIESARAGEAGRGFAVVADEVRALAIRTQNATQSIHSMTEELKKNTLDVTNTIDKGTAVAQEGVDSVNKVAQKMGDIEAAIKRVVEMTAQINVSSEEQASVARDLNEKMQDVDALSINSIERAENIVVNISHIEEEAYEQGNLAERMKQ</sequence>
<evidence type="ECO:0000259" key="7">
    <source>
        <dbReference type="PROSITE" id="PS50112"/>
    </source>
</evidence>
<dbReference type="OrthoDB" id="5675566at2"/>
<dbReference type="PROSITE" id="PS50111">
    <property type="entry name" value="CHEMOTAXIS_TRANSDUC_2"/>
    <property type="match status" value="1"/>
</dbReference>
<dbReference type="SUPFAM" id="SSF55785">
    <property type="entry name" value="PYP-like sensor domain (PAS domain)"/>
    <property type="match status" value="1"/>
</dbReference>
<dbReference type="STRING" id="1122206.SAMN02745753_03606"/>
<dbReference type="InterPro" id="IPR013655">
    <property type="entry name" value="PAS_fold_3"/>
</dbReference>
<evidence type="ECO:0000313" key="8">
    <source>
        <dbReference type="EMBL" id="SHG27777.1"/>
    </source>
</evidence>
<dbReference type="GO" id="GO:0004888">
    <property type="term" value="F:transmembrane signaling receptor activity"/>
    <property type="evidence" value="ECO:0007669"/>
    <property type="project" value="InterPro"/>
</dbReference>
<keyword evidence="5" id="KW-1133">Transmembrane helix</keyword>
<dbReference type="NCBIfam" id="TIGR00229">
    <property type="entry name" value="sensory_box"/>
    <property type="match status" value="1"/>
</dbReference>
<comment type="subcellular location">
    <subcellularLocation>
        <location evidence="1">Membrane</location>
    </subcellularLocation>
</comment>
<dbReference type="CDD" id="cd11386">
    <property type="entry name" value="MCP_signal"/>
    <property type="match status" value="1"/>
</dbReference>
<proteinExistence type="inferred from homology"/>
<dbReference type="Pfam" id="PF00015">
    <property type="entry name" value="MCPsignal"/>
    <property type="match status" value="1"/>
</dbReference>
<dbReference type="GO" id="GO:0007165">
    <property type="term" value="P:signal transduction"/>
    <property type="evidence" value="ECO:0007669"/>
    <property type="project" value="UniProtKB-KW"/>
</dbReference>
<dbReference type="PANTHER" id="PTHR32089:SF112">
    <property type="entry name" value="LYSOZYME-LIKE PROTEIN-RELATED"/>
    <property type="match status" value="1"/>
</dbReference>
<evidence type="ECO:0000256" key="2">
    <source>
        <dbReference type="ARBA" id="ARBA00023224"/>
    </source>
</evidence>
<dbReference type="InterPro" id="IPR004090">
    <property type="entry name" value="Chemotax_Me-accpt_rcpt"/>
</dbReference>
<dbReference type="InterPro" id="IPR000014">
    <property type="entry name" value="PAS"/>
</dbReference>